<dbReference type="InterPro" id="IPR018763">
    <property type="entry name" value="DUF2334"/>
</dbReference>
<dbReference type="Gene3D" id="3.20.20.370">
    <property type="entry name" value="Glycoside hydrolase/deacetylase"/>
    <property type="match status" value="1"/>
</dbReference>
<dbReference type="OrthoDB" id="7421654at2"/>
<dbReference type="EMBL" id="CP042306">
    <property type="protein sequence ID" value="QDZ07907.1"/>
    <property type="molecule type" value="Genomic_DNA"/>
</dbReference>
<protein>
    <submittedName>
        <fullName evidence="1">DUF2334 domain-containing protein</fullName>
    </submittedName>
</protein>
<dbReference type="Pfam" id="PF10096">
    <property type="entry name" value="DUF2334"/>
    <property type="match status" value="1"/>
</dbReference>
<sequence length="258" mass="28497">MVQASSQNPQVRRLIVSIHDVSPRHEGAIDRLQEQLERHGARTPAMLVVPNFWGEAPIVRGTPFATRLREWADRGIEMFLHGSEHRDTSRHDGWIKRLKANHMTAGEGEFLGLSGVEAATRIAMGRTLIEDIIGQPVAGFVAPAWLYGPGAIDALQSADIGIVEDHWRVWDAGSGRTLARSPVITWATRTPVRQKSSLAVAAIVRSIPGPRVMRLAVHPGDVGSDRVRRSISRTLDTLRRHRAISRYADLVDDTRSAA</sequence>
<name>A0A5B8LHW7_9SPHN</name>
<dbReference type="CDD" id="cd11374">
    <property type="entry name" value="CE4_u10"/>
    <property type="match status" value="1"/>
</dbReference>
<dbReference type="InterPro" id="IPR011330">
    <property type="entry name" value="Glyco_hydro/deAcase_b/a-brl"/>
</dbReference>
<dbReference type="GO" id="GO:0005975">
    <property type="term" value="P:carbohydrate metabolic process"/>
    <property type="evidence" value="ECO:0007669"/>
    <property type="project" value="InterPro"/>
</dbReference>
<keyword evidence="2" id="KW-1185">Reference proteome</keyword>
<accession>A0A5B8LHW7</accession>
<dbReference type="SUPFAM" id="SSF88713">
    <property type="entry name" value="Glycoside hydrolase/deacetylase"/>
    <property type="match status" value="1"/>
</dbReference>
<proteinExistence type="predicted"/>
<evidence type="ECO:0000313" key="2">
    <source>
        <dbReference type="Proteomes" id="UP000315673"/>
    </source>
</evidence>
<reference evidence="1 2" key="1">
    <citation type="submission" date="2019-07" db="EMBL/GenBank/DDBJ databases">
        <title>Full genome sequence of Sphingomonas sp. 4R-6-7(HKS19).</title>
        <authorList>
            <person name="Im W.-T."/>
        </authorList>
    </citation>
    <scope>NUCLEOTIDE SEQUENCE [LARGE SCALE GENOMIC DNA]</scope>
    <source>
        <strain evidence="1 2">HKS19</strain>
    </source>
</reference>
<gene>
    <name evidence="1" type="ORF">FPZ24_10760</name>
</gene>
<organism evidence="1 2">
    <name type="scientific">Sphingomonas panacisoli</name>
    <dbReference type="NCBI Taxonomy" id="1813879"/>
    <lineage>
        <taxon>Bacteria</taxon>
        <taxon>Pseudomonadati</taxon>
        <taxon>Pseudomonadota</taxon>
        <taxon>Alphaproteobacteria</taxon>
        <taxon>Sphingomonadales</taxon>
        <taxon>Sphingomonadaceae</taxon>
        <taxon>Sphingomonas</taxon>
    </lineage>
</organism>
<dbReference type="Proteomes" id="UP000315673">
    <property type="component" value="Chromosome"/>
</dbReference>
<dbReference type="RefSeq" id="WP_146571863.1">
    <property type="nucleotide sequence ID" value="NZ_CP042306.1"/>
</dbReference>
<dbReference type="AlphaFoldDB" id="A0A5B8LHW7"/>
<evidence type="ECO:0000313" key="1">
    <source>
        <dbReference type="EMBL" id="QDZ07907.1"/>
    </source>
</evidence>
<dbReference type="KEGG" id="spai:FPZ24_10760"/>